<dbReference type="GeneID" id="63751997"/>
<dbReference type="InterPro" id="IPR019734">
    <property type="entry name" value="TPR_rpt"/>
</dbReference>
<proteinExistence type="predicted"/>
<evidence type="ECO:0000313" key="1">
    <source>
        <dbReference type="EMBL" id="OJJ31941.1"/>
    </source>
</evidence>
<gene>
    <name evidence="1" type="ORF">ASPWEDRAFT_43956</name>
</gene>
<name>A0A1L9RAJ8_ASPWE</name>
<accession>A0A1L9RAJ8</accession>
<dbReference type="RefSeq" id="XP_040685618.1">
    <property type="nucleotide sequence ID" value="XM_040836149.1"/>
</dbReference>
<dbReference type="PANTHER" id="PTHR45588:SF1">
    <property type="entry name" value="WW DOMAIN-CONTAINING PROTEIN"/>
    <property type="match status" value="1"/>
</dbReference>
<evidence type="ECO:0008006" key="3">
    <source>
        <dbReference type="Google" id="ProtNLM"/>
    </source>
</evidence>
<dbReference type="SUPFAM" id="SSF48452">
    <property type="entry name" value="TPR-like"/>
    <property type="match status" value="2"/>
</dbReference>
<dbReference type="OrthoDB" id="414774at2759"/>
<reference evidence="2" key="1">
    <citation type="journal article" date="2017" name="Genome Biol.">
        <title>Comparative genomics reveals high biological diversity and specific adaptations in the industrially and medically important fungal genus Aspergillus.</title>
        <authorList>
            <person name="de Vries R.P."/>
            <person name="Riley R."/>
            <person name="Wiebenga A."/>
            <person name="Aguilar-Osorio G."/>
            <person name="Amillis S."/>
            <person name="Uchima C.A."/>
            <person name="Anderluh G."/>
            <person name="Asadollahi M."/>
            <person name="Askin M."/>
            <person name="Barry K."/>
            <person name="Battaglia E."/>
            <person name="Bayram O."/>
            <person name="Benocci T."/>
            <person name="Braus-Stromeyer S.A."/>
            <person name="Caldana C."/>
            <person name="Canovas D."/>
            <person name="Cerqueira G.C."/>
            <person name="Chen F."/>
            <person name="Chen W."/>
            <person name="Choi C."/>
            <person name="Clum A."/>
            <person name="Dos Santos R.A."/>
            <person name="Damasio A.R."/>
            <person name="Diallinas G."/>
            <person name="Emri T."/>
            <person name="Fekete E."/>
            <person name="Flipphi M."/>
            <person name="Freyberg S."/>
            <person name="Gallo A."/>
            <person name="Gournas C."/>
            <person name="Habgood R."/>
            <person name="Hainaut M."/>
            <person name="Harispe M.L."/>
            <person name="Henrissat B."/>
            <person name="Hilden K.S."/>
            <person name="Hope R."/>
            <person name="Hossain A."/>
            <person name="Karabika E."/>
            <person name="Karaffa L."/>
            <person name="Karanyi Z."/>
            <person name="Krasevec N."/>
            <person name="Kuo A."/>
            <person name="Kusch H."/>
            <person name="LaButti K."/>
            <person name="Lagendijk E.L."/>
            <person name="Lapidus A."/>
            <person name="Levasseur A."/>
            <person name="Lindquist E."/>
            <person name="Lipzen A."/>
            <person name="Logrieco A.F."/>
            <person name="MacCabe A."/>
            <person name="Maekelae M.R."/>
            <person name="Malavazi I."/>
            <person name="Melin P."/>
            <person name="Meyer V."/>
            <person name="Mielnichuk N."/>
            <person name="Miskei M."/>
            <person name="Molnar A.P."/>
            <person name="Mule G."/>
            <person name="Ngan C.Y."/>
            <person name="Orejas M."/>
            <person name="Orosz E."/>
            <person name="Ouedraogo J.P."/>
            <person name="Overkamp K.M."/>
            <person name="Park H.-S."/>
            <person name="Perrone G."/>
            <person name="Piumi F."/>
            <person name="Punt P.J."/>
            <person name="Ram A.F."/>
            <person name="Ramon A."/>
            <person name="Rauscher S."/>
            <person name="Record E."/>
            <person name="Riano-Pachon D.M."/>
            <person name="Robert V."/>
            <person name="Roehrig J."/>
            <person name="Ruller R."/>
            <person name="Salamov A."/>
            <person name="Salih N.S."/>
            <person name="Samson R.A."/>
            <person name="Sandor E."/>
            <person name="Sanguinetti M."/>
            <person name="Schuetze T."/>
            <person name="Sepcic K."/>
            <person name="Shelest E."/>
            <person name="Sherlock G."/>
            <person name="Sophianopoulou V."/>
            <person name="Squina F.M."/>
            <person name="Sun H."/>
            <person name="Susca A."/>
            <person name="Todd R.B."/>
            <person name="Tsang A."/>
            <person name="Unkles S.E."/>
            <person name="van de Wiele N."/>
            <person name="van Rossen-Uffink D."/>
            <person name="Oliveira J.V."/>
            <person name="Vesth T.C."/>
            <person name="Visser J."/>
            <person name="Yu J.-H."/>
            <person name="Zhou M."/>
            <person name="Andersen M.R."/>
            <person name="Archer D.B."/>
            <person name="Baker S.E."/>
            <person name="Benoit I."/>
            <person name="Brakhage A.A."/>
            <person name="Braus G.H."/>
            <person name="Fischer R."/>
            <person name="Frisvad J.C."/>
            <person name="Goldman G.H."/>
            <person name="Houbraken J."/>
            <person name="Oakley B."/>
            <person name="Pocsi I."/>
            <person name="Scazzocchio C."/>
            <person name="Seiboth B."/>
            <person name="vanKuyk P.A."/>
            <person name="Wortman J."/>
            <person name="Dyer P.S."/>
            <person name="Grigoriev I.V."/>
        </authorList>
    </citation>
    <scope>NUCLEOTIDE SEQUENCE [LARGE SCALE GENOMIC DNA]</scope>
    <source>
        <strain evidence="2">DTO 134E9</strain>
    </source>
</reference>
<sequence>MEEYYDLGDYRRSITISSPQAQTWFNRGLVWSYSFNHEEGKRCFIRATEADPNCAMAFWGIAYAIGPNYNKAWSRFDRQDLKASIETATSALSRAAELAEQATPVEKAIIKALSARFPVGNIPDDLGVLNLAYADALRPVYQAYPNDLEVITLFVEALMCISPRALWSLETGKPTGPHTVEAREILESAMAKHTDGPENPAFPHLYIHLMEMSPFAELALPGADRLRRLVPDGSHMLHMPTHIDIACGDYRRAVDSNHEAMVSDDKYFARETGSVIYTMYRAHNVYAKTYAAIMSGRSKDAICAAKKLWDIVDVPLLSIRSPPMADWVESFLGALPHALVRFGRWEEILSLELPTDKELFCSTTAMIHYARGIAFSVLGRTDEADTELTHFEAARAAVPETRLNSIPTKESDVLNVGGAMLKGELEYRKGNYDIAFSSLRKAVELEDALPYSDPHPWMQPVRHALGALLLEQGHVTEAETVYREDLGLSKSFPRRKARPNNVWGLHGLYECLVRGGKEEEALLIQMQRDIAMACADVAIAASCYCRLSVTKSTCCRD</sequence>
<dbReference type="STRING" id="1073089.A0A1L9RAJ8"/>
<dbReference type="VEuPathDB" id="FungiDB:ASPWEDRAFT_43956"/>
<dbReference type="EMBL" id="KV878215">
    <property type="protein sequence ID" value="OJJ31941.1"/>
    <property type="molecule type" value="Genomic_DNA"/>
</dbReference>
<protein>
    <recommendedName>
        <fullName evidence="3">MalT-like TPR region domain-containing protein</fullName>
    </recommendedName>
</protein>
<dbReference type="PANTHER" id="PTHR45588">
    <property type="entry name" value="TPR DOMAIN-CONTAINING PROTEIN"/>
    <property type="match status" value="1"/>
</dbReference>
<keyword evidence="2" id="KW-1185">Reference proteome</keyword>
<evidence type="ECO:0000313" key="2">
    <source>
        <dbReference type="Proteomes" id="UP000184383"/>
    </source>
</evidence>
<dbReference type="AlphaFoldDB" id="A0A1L9RAJ8"/>
<dbReference type="SMART" id="SM00028">
    <property type="entry name" value="TPR"/>
    <property type="match status" value="3"/>
</dbReference>
<dbReference type="Gene3D" id="1.25.40.10">
    <property type="entry name" value="Tetratricopeptide repeat domain"/>
    <property type="match status" value="2"/>
</dbReference>
<dbReference type="Proteomes" id="UP000184383">
    <property type="component" value="Unassembled WGS sequence"/>
</dbReference>
<dbReference type="InterPro" id="IPR011990">
    <property type="entry name" value="TPR-like_helical_dom_sf"/>
</dbReference>
<organism evidence="1 2">
    <name type="scientific">Aspergillus wentii DTO 134E9</name>
    <dbReference type="NCBI Taxonomy" id="1073089"/>
    <lineage>
        <taxon>Eukaryota</taxon>
        <taxon>Fungi</taxon>
        <taxon>Dikarya</taxon>
        <taxon>Ascomycota</taxon>
        <taxon>Pezizomycotina</taxon>
        <taxon>Eurotiomycetes</taxon>
        <taxon>Eurotiomycetidae</taxon>
        <taxon>Eurotiales</taxon>
        <taxon>Aspergillaceae</taxon>
        <taxon>Aspergillus</taxon>
        <taxon>Aspergillus subgen. Cremei</taxon>
    </lineage>
</organism>